<evidence type="ECO:0000313" key="2">
    <source>
        <dbReference type="EMBL" id="KAA9005983.1"/>
    </source>
</evidence>
<evidence type="ECO:0000313" key="3">
    <source>
        <dbReference type="Proteomes" id="UP000326554"/>
    </source>
</evidence>
<dbReference type="AlphaFoldDB" id="A0A5J5GDT4"/>
<dbReference type="EMBL" id="VYQE01000005">
    <property type="protein sequence ID" value="KAA9005983.1"/>
    <property type="molecule type" value="Genomic_DNA"/>
</dbReference>
<organism evidence="2 3">
    <name type="scientific">Histidinibacterium aquaticum</name>
    <dbReference type="NCBI Taxonomy" id="2613962"/>
    <lineage>
        <taxon>Bacteria</taxon>
        <taxon>Pseudomonadati</taxon>
        <taxon>Pseudomonadota</taxon>
        <taxon>Alphaproteobacteria</taxon>
        <taxon>Rhodobacterales</taxon>
        <taxon>Paracoccaceae</taxon>
        <taxon>Histidinibacterium</taxon>
    </lineage>
</organism>
<gene>
    <name evidence="2" type="ORF">F3S47_15625</name>
</gene>
<comment type="caution">
    <text evidence="2">The sequence shown here is derived from an EMBL/GenBank/DDBJ whole genome shotgun (WGS) entry which is preliminary data.</text>
</comment>
<protein>
    <submittedName>
        <fullName evidence="2">YjbH domain-containing protein</fullName>
    </submittedName>
</protein>
<evidence type="ECO:0000256" key="1">
    <source>
        <dbReference type="SAM" id="SignalP"/>
    </source>
</evidence>
<name>A0A5J5GDT4_9RHOB</name>
<keyword evidence="1" id="KW-0732">Signal</keyword>
<accession>A0A5J5GDT4</accession>
<feature type="chain" id="PRO_5023911692" evidence="1">
    <location>
        <begin position="23"/>
        <end position="706"/>
    </location>
</feature>
<dbReference type="Proteomes" id="UP000326554">
    <property type="component" value="Unassembled WGS sequence"/>
</dbReference>
<feature type="signal peptide" evidence="1">
    <location>
        <begin position="1"/>
        <end position="22"/>
    </location>
</feature>
<dbReference type="InterPro" id="IPR010344">
    <property type="entry name" value="YbjH"/>
</dbReference>
<reference evidence="2 3" key="1">
    <citation type="submission" date="2019-09" db="EMBL/GenBank/DDBJ databases">
        <authorList>
            <person name="Park J.-S."/>
            <person name="Choi H.-J."/>
        </authorList>
    </citation>
    <scope>NUCLEOTIDE SEQUENCE [LARGE SCALE GENOMIC DNA]</scope>
    <source>
        <strain evidence="2 3">176SS1-4</strain>
    </source>
</reference>
<dbReference type="Pfam" id="PF06082">
    <property type="entry name" value="YjbH"/>
    <property type="match status" value="1"/>
</dbReference>
<keyword evidence="3" id="KW-1185">Reference proteome</keyword>
<proteinExistence type="predicted"/>
<sequence>MRLKTTTILAGAATLAAAGLQAQSDWRPSYTLYGDPGLIEMPSGASDPDGQFSLTFGGFDLQQRGTLSFQITDRLGGSFRYSRLDEFSGPESGATYDRSFDVRFRFLDEGRYTPAMTVGLRDFLGTGRYSGEYIAATKTFGPDLRVTAGLGWGRLGTEGGFDNPLGVIDDRFEDRPRQDDAFFEEGGTVSTEAFFRGDAAVFGGIEYRLTEELTGVVEYSSDAYARESQAGTYDPESPLNFGLTYQPRENYILQAAYLNGNTLGLSATFTVNPNDRPTYGRRDPAPVPVAVRAAEVRAAQTWDRGRLPEATLRQLIVDTLDTEGQSVSAVELTDRQVRIRYTNTKYRTEAQAMGRITRILTQALPPSIELITLEPVRAGIPTSSATFRRSDIEELENTVGASQRLFERTQFSDAANTDAGLVDVQNDRPRFDYGIGPYITPRYFDPDQPISASIGLQFSADYYIQPNLVVSGLVRQEVVGPEDEASSGSALPPVRTNADLYGRDRNPTINRLQVAHYGRPAENLYSRVTVGYLERMFGGLSSELLWKPVDSRLALGAEVNYARQRDFDVLFDFQDYDVWTGHASAYYDLGNGFHAQLDAGRYLAGDWGATISLDREFANGWKVGAFVTRTDVSYEDFGEGSFDKGLRITIPTDWTIGTATRQEYSSTLRSLQRDGGARLSVDGRLYDVIRDSHPSEMQETWGRFWR</sequence>
<dbReference type="RefSeq" id="WP_150446235.1">
    <property type="nucleotide sequence ID" value="NZ_VYQE01000005.1"/>
</dbReference>